<dbReference type="Proteomes" id="UP000273675">
    <property type="component" value="Unassembled WGS sequence"/>
</dbReference>
<gene>
    <name evidence="4" type="ORF">C7435_0480</name>
</gene>
<dbReference type="InterPro" id="IPR011250">
    <property type="entry name" value="OMP/PagP_B-barrel"/>
</dbReference>
<feature type="chain" id="PRO_5019711394" evidence="2">
    <location>
        <begin position="21"/>
        <end position="175"/>
    </location>
</feature>
<dbReference type="SUPFAM" id="SSF56925">
    <property type="entry name" value="OMPA-like"/>
    <property type="match status" value="1"/>
</dbReference>
<dbReference type="Gene3D" id="2.40.160.20">
    <property type="match status" value="1"/>
</dbReference>
<evidence type="ECO:0000313" key="4">
    <source>
        <dbReference type="EMBL" id="RKR04037.1"/>
    </source>
</evidence>
<dbReference type="RefSeq" id="WP_170150317.1">
    <property type="nucleotide sequence ID" value="NZ_RBIM01000001.1"/>
</dbReference>
<organism evidence="4 5">
    <name type="scientific">Maricaulis maris</name>
    <dbReference type="NCBI Taxonomy" id="74318"/>
    <lineage>
        <taxon>Bacteria</taxon>
        <taxon>Pseudomonadati</taxon>
        <taxon>Pseudomonadota</taxon>
        <taxon>Alphaproteobacteria</taxon>
        <taxon>Maricaulales</taxon>
        <taxon>Maricaulaceae</taxon>
        <taxon>Maricaulis</taxon>
    </lineage>
</organism>
<reference evidence="4 5" key="1">
    <citation type="submission" date="2018-10" db="EMBL/GenBank/DDBJ databases">
        <title>Genomic Encyclopedia of Type Strains, Phase IV (KMG-IV): sequencing the most valuable type-strain genomes for metagenomic binning, comparative biology and taxonomic classification.</title>
        <authorList>
            <person name="Goeker M."/>
        </authorList>
    </citation>
    <scope>NUCLEOTIDE SEQUENCE [LARGE SCALE GENOMIC DNA]</scope>
    <source>
        <strain evidence="4 5">DSM 4734</strain>
    </source>
</reference>
<evidence type="ECO:0000256" key="1">
    <source>
        <dbReference type="ARBA" id="ARBA00022729"/>
    </source>
</evidence>
<proteinExistence type="predicted"/>
<dbReference type="EMBL" id="RBIM01000001">
    <property type="protein sequence ID" value="RKR04037.1"/>
    <property type="molecule type" value="Genomic_DNA"/>
</dbReference>
<sequence>MKHLILTTALVAAFSATAHAQDSRFTLSEGYAYQQFDEFNAHSLNSRLGYNLTDFIRVEANAVSGLSGSSGIDCPVGTDCSSIEPRARFRYGYGVSVAGEYPVSEHLSMFARIGYDIANFKATAGPSGDDSGLAFGAGADFFFNDAHGVRLEYSRTDFDDRDDASSWGISYVRRF</sequence>
<accession>A0A495DM78</accession>
<evidence type="ECO:0000313" key="5">
    <source>
        <dbReference type="Proteomes" id="UP000273675"/>
    </source>
</evidence>
<dbReference type="InterPro" id="IPR027385">
    <property type="entry name" value="Beta-barrel_OMP"/>
</dbReference>
<evidence type="ECO:0000259" key="3">
    <source>
        <dbReference type="Pfam" id="PF13505"/>
    </source>
</evidence>
<keyword evidence="1 2" id="KW-0732">Signal</keyword>
<feature type="signal peptide" evidence="2">
    <location>
        <begin position="1"/>
        <end position="20"/>
    </location>
</feature>
<dbReference type="Pfam" id="PF13505">
    <property type="entry name" value="OMP_b-brl"/>
    <property type="match status" value="1"/>
</dbReference>
<protein>
    <submittedName>
        <fullName evidence="4">Opacity protein-like surface antigen</fullName>
    </submittedName>
</protein>
<comment type="caution">
    <text evidence="4">The sequence shown here is derived from an EMBL/GenBank/DDBJ whole genome shotgun (WGS) entry which is preliminary data.</text>
</comment>
<dbReference type="AlphaFoldDB" id="A0A495DM78"/>
<feature type="domain" description="Outer membrane protein beta-barrel" evidence="3">
    <location>
        <begin position="7"/>
        <end position="175"/>
    </location>
</feature>
<name>A0A495DM78_9PROT</name>
<evidence type="ECO:0000256" key="2">
    <source>
        <dbReference type="SAM" id="SignalP"/>
    </source>
</evidence>